<feature type="transmembrane region" description="Helical" evidence="2">
    <location>
        <begin position="271"/>
        <end position="304"/>
    </location>
</feature>
<feature type="region of interest" description="Disordered" evidence="1">
    <location>
        <begin position="200"/>
        <end position="239"/>
    </location>
</feature>
<sequence>MYAYRRTRQNTPQQAHKPRLIRRQTCYFARETFIVAVVCIYIEHDKSGFDGGLGMALFLTPNEARLGSLNLPPIVIALPQLPNIISEWAAIIPLFSHLASHRNDYLIAGEVALSARLSIDFLPKLGTLSGLSRLLRRGQEFFDQASLKGGSTQIIWDVLWGSEFPCANGSASAAIVSEALRYRDNTCIIQMPENVSEMSKDSCSIASKGENTSEASTSSFASPPPPTLSQLRSPQSRRTQTLHVLRISRRAPRQSSRNILTCGLPNPVQTLWALSCIVGFIFLVLCGTYGTAMVLACSATSFIVAYNVEVSRTPGYLDNNETTPTAFMLSAPHANATEWQLFVGDRGVVDWLLNKTMVTIPCGKTNTRLAARWMQVAHWLQLAAMTFSAAEKGWDGVFMFGLWVLNAAFKLRSRWRGLARAWQDQEGVEVAVKSFEFTGRSALIGAVHKFSGTRVTSWMDDILVPHPRRDSWLQALDGELPEKEVLDVHERAQVYLRAQLTLEAVTVLKAHVPLDEV</sequence>
<feature type="compositionally biased region" description="Low complexity" evidence="1">
    <location>
        <begin position="212"/>
        <end position="221"/>
    </location>
</feature>
<keyword evidence="4" id="KW-1185">Reference proteome</keyword>
<dbReference type="AlphaFoldDB" id="A0A225AS88"/>
<evidence type="ECO:0000256" key="2">
    <source>
        <dbReference type="SAM" id="Phobius"/>
    </source>
</evidence>
<dbReference type="Proteomes" id="UP000214365">
    <property type="component" value="Unassembled WGS sequence"/>
</dbReference>
<proteinExistence type="predicted"/>
<evidence type="ECO:0000313" key="3">
    <source>
        <dbReference type="EMBL" id="OKL63860.1"/>
    </source>
</evidence>
<keyword evidence="2" id="KW-1133">Transmembrane helix</keyword>
<name>A0A225AS88_TALAT</name>
<dbReference type="EMBL" id="LFMY01000001">
    <property type="protein sequence ID" value="OKL63860.1"/>
    <property type="molecule type" value="Genomic_DNA"/>
</dbReference>
<keyword evidence="2" id="KW-0812">Transmembrane</keyword>
<dbReference type="OrthoDB" id="3527261at2759"/>
<evidence type="ECO:0000256" key="1">
    <source>
        <dbReference type="SAM" id="MobiDB-lite"/>
    </source>
</evidence>
<keyword evidence="2" id="KW-0472">Membrane</keyword>
<comment type="caution">
    <text evidence="3">The sequence shown here is derived from an EMBL/GenBank/DDBJ whole genome shotgun (WGS) entry which is preliminary data.</text>
</comment>
<reference evidence="3 4" key="1">
    <citation type="submission" date="2015-06" db="EMBL/GenBank/DDBJ databases">
        <title>Talaromyces atroroseus IBT 11181 draft genome.</title>
        <authorList>
            <person name="Rasmussen K.B."/>
            <person name="Rasmussen S."/>
            <person name="Petersen B."/>
            <person name="Sicheritz-Ponten T."/>
            <person name="Mortensen U.H."/>
            <person name="Thrane U."/>
        </authorList>
    </citation>
    <scope>NUCLEOTIDE SEQUENCE [LARGE SCALE GENOMIC DNA]</scope>
    <source>
        <strain evidence="3 4">IBT 11181</strain>
    </source>
</reference>
<feature type="compositionally biased region" description="Polar residues" evidence="1">
    <location>
        <begin position="230"/>
        <end position="239"/>
    </location>
</feature>
<dbReference type="RefSeq" id="XP_020123981.1">
    <property type="nucleotide sequence ID" value="XM_020259869.1"/>
</dbReference>
<dbReference type="GeneID" id="31000872"/>
<protein>
    <submittedName>
        <fullName evidence="3">Uncharacterized protein</fullName>
    </submittedName>
</protein>
<gene>
    <name evidence="3" type="ORF">UA08_01117</name>
</gene>
<organism evidence="3 4">
    <name type="scientific">Talaromyces atroroseus</name>
    <dbReference type="NCBI Taxonomy" id="1441469"/>
    <lineage>
        <taxon>Eukaryota</taxon>
        <taxon>Fungi</taxon>
        <taxon>Dikarya</taxon>
        <taxon>Ascomycota</taxon>
        <taxon>Pezizomycotina</taxon>
        <taxon>Eurotiomycetes</taxon>
        <taxon>Eurotiomycetidae</taxon>
        <taxon>Eurotiales</taxon>
        <taxon>Trichocomaceae</taxon>
        <taxon>Talaromyces</taxon>
        <taxon>Talaromyces sect. Trachyspermi</taxon>
    </lineage>
</organism>
<accession>A0A225AS88</accession>
<evidence type="ECO:0000313" key="4">
    <source>
        <dbReference type="Proteomes" id="UP000214365"/>
    </source>
</evidence>